<keyword evidence="3" id="KW-1185">Reference proteome</keyword>
<accession>A0AA88I3G7</accession>
<proteinExistence type="predicted"/>
<dbReference type="EMBL" id="JAVRJZ010000012">
    <property type="protein sequence ID" value="KAK2715007.1"/>
    <property type="molecule type" value="Genomic_DNA"/>
</dbReference>
<feature type="transmembrane region" description="Helical" evidence="1">
    <location>
        <begin position="87"/>
        <end position="107"/>
    </location>
</feature>
<dbReference type="Proteomes" id="UP001187531">
    <property type="component" value="Unassembled WGS sequence"/>
</dbReference>
<organism evidence="2 3">
    <name type="scientific">Artemia franciscana</name>
    <name type="common">Brine shrimp</name>
    <name type="synonym">Artemia sanfranciscana</name>
    <dbReference type="NCBI Taxonomy" id="6661"/>
    <lineage>
        <taxon>Eukaryota</taxon>
        <taxon>Metazoa</taxon>
        <taxon>Ecdysozoa</taxon>
        <taxon>Arthropoda</taxon>
        <taxon>Crustacea</taxon>
        <taxon>Branchiopoda</taxon>
        <taxon>Anostraca</taxon>
        <taxon>Artemiidae</taxon>
        <taxon>Artemia</taxon>
    </lineage>
</organism>
<evidence type="ECO:0000313" key="2">
    <source>
        <dbReference type="EMBL" id="KAK2715007.1"/>
    </source>
</evidence>
<evidence type="ECO:0000256" key="1">
    <source>
        <dbReference type="SAM" id="Phobius"/>
    </source>
</evidence>
<dbReference type="AlphaFoldDB" id="A0AA88I3G7"/>
<comment type="caution">
    <text evidence="2">The sequence shown here is derived from an EMBL/GenBank/DDBJ whole genome shotgun (WGS) entry which is preliminary data.</text>
</comment>
<keyword evidence="1" id="KW-0472">Membrane</keyword>
<evidence type="ECO:0000313" key="3">
    <source>
        <dbReference type="Proteomes" id="UP001187531"/>
    </source>
</evidence>
<gene>
    <name evidence="2" type="ORF">QYM36_009864</name>
</gene>
<keyword evidence="1" id="KW-0812">Transmembrane</keyword>
<name>A0AA88I3G7_ARTSF</name>
<keyword evidence="1" id="KW-1133">Transmembrane helix</keyword>
<reference evidence="2" key="1">
    <citation type="submission" date="2023-07" db="EMBL/GenBank/DDBJ databases">
        <title>Chromosome-level genome assembly of Artemia franciscana.</title>
        <authorList>
            <person name="Jo E."/>
        </authorList>
    </citation>
    <scope>NUCLEOTIDE SEQUENCE</scope>
    <source>
        <tissue evidence="2">Whole body</tissue>
    </source>
</reference>
<sequence>MLDRSDIKPASSGRQILQIMVRQLSKSTFEKILPDTERMAISWKLAVSVRLPFLFHKGMMIPLRHAFGMTSVSLTTEKRVCRRMSKVLFLFSLFIAVLISEVLNISLGRSSTSMAGLED</sequence>
<protein>
    <submittedName>
        <fullName evidence="2">Uncharacterized protein</fullName>
    </submittedName>
</protein>